<keyword evidence="1" id="KW-0472">Membrane</keyword>
<feature type="transmembrane region" description="Helical" evidence="1">
    <location>
        <begin position="118"/>
        <end position="143"/>
    </location>
</feature>
<comment type="caution">
    <text evidence="2">The sequence shown here is derived from an EMBL/GenBank/DDBJ whole genome shotgun (WGS) entry which is preliminary data.</text>
</comment>
<organism evidence="2 3">
    <name type="scientific">Collybia nuda</name>
    <dbReference type="NCBI Taxonomy" id="64659"/>
    <lineage>
        <taxon>Eukaryota</taxon>
        <taxon>Fungi</taxon>
        <taxon>Dikarya</taxon>
        <taxon>Basidiomycota</taxon>
        <taxon>Agaricomycotina</taxon>
        <taxon>Agaricomycetes</taxon>
        <taxon>Agaricomycetidae</taxon>
        <taxon>Agaricales</taxon>
        <taxon>Tricholomatineae</taxon>
        <taxon>Clitocybaceae</taxon>
        <taxon>Collybia</taxon>
    </lineage>
</organism>
<dbReference type="OrthoDB" id="3596006at2759"/>
<dbReference type="Proteomes" id="UP000807353">
    <property type="component" value="Unassembled WGS sequence"/>
</dbReference>
<accession>A0A9P6CK39</accession>
<sequence length="230" mass="26457">MPVIWGFDLSHMSWGAFGHRKMFDRRWHLRRERFIVYQLAMLICLAAECTATYSLAKYQSQQDNIESINEDAAVHNNDLIAAQCLTIVFCVFVATLFGADFFFLVFWPSRRYPYWYNVIKKFLAVGITTGVTAAAFMSTIVVASHGARITGVSLEQAEQYERLFFRPPLRYKDWAVNIAYVVLLWIGLVFTFASTVLLFKADKHVERYGAEPMWEEGEKDPRGVSLTPPN</sequence>
<feature type="transmembrane region" description="Helical" evidence="1">
    <location>
        <begin position="174"/>
        <end position="199"/>
    </location>
</feature>
<evidence type="ECO:0000313" key="3">
    <source>
        <dbReference type="Proteomes" id="UP000807353"/>
    </source>
</evidence>
<proteinExistence type="predicted"/>
<keyword evidence="3" id="KW-1185">Reference proteome</keyword>
<evidence type="ECO:0000313" key="2">
    <source>
        <dbReference type="EMBL" id="KAF9463464.1"/>
    </source>
</evidence>
<gene>
    <name evidence="2" type="ORF">BDZ94DRAFT_1308769</name>
</gene>
<dbReference type="AlphaFoldDB" id="A0A9P6CK39"/>
<dbReference type="EMBL" id="MU150262">
    <property type="protein sequence ID" value="KAF9463464.1"/>
    <property type="molecule type" value="Genomic_DNA"/>
</dbReference>
<keyword evidence="1" id="KW-0812">Transmembrane</keyword>
<protein>
    <submittedName>
        <fullName evidence="2">Uncharacterized protein</fullName>
    </submittedName>
</protein>
<feature type="transmembrane region" description="Helical" evidence="1">
    <location>
        <begin position="34"/>
        <end position="56"/>
    </location>
</feature>
<feature type="transmembrane region" description="Helical" evidence="1">
    <location>
        <begin position="80"/>
        <end position="106"/>
    </location>
</feature>
<name>A0A9P6CK39_9AGAR</name>
<keyword evidence="1" id="KW-1133">Transmembrane helix</keyword>
<reference evidence="2" key="1">
    <citation type="submission" date="2020-11" db="EMBL/GenBank/DDBJ databases">
        <authorList>
            <consortium name="DOE Joint Genome Institute"/>
            <person name="Ahrendt S."/>
            <person name="Riley R."/>
            <person name="Andreopoulos W."/>
            <person name="Labutti K."/>
            <person name="Pangilinan J."/>
            <person name="Ruiz-Duenas F.J."/>
            <person name="Barrasa J.M."/>
            <person name="Sanchez-Garcia M."/>
            <person name="Camarero S."/>
            <person name="Miyauchi S."/>
            <person name="Serrano A."/>
            <person name="Linde D."/>
            <person name="Babiker R."/>
            <person name="Drula E."/>
            <person name="Ayuso-Fernandez I."/>
            <person name="Pacheco R."/>
            <person name="Padilla G."/>
            <person name="Ferreira P."/>
            <person name="Barriuso J."/>
            <person name="Kellner H."/>
            <person name="Castanera R."/>
            <person name="Alfaro M."/>
            <person name="Ramirez L."/>
            <person name="Pisabarro A.G."/>
            <person name="Kuo A."/>
            <person name="Tritt A."/>
            <person name="Lipzen A."/>
            <person name="He G."/>
            <person name="Yan M."/>
            <person name="Ng V."/>
            <person name="Cullen D."/>
            <person name="Martin F."/>
            <person name="Rosso M.-N."/>
            <person name="Henrissat B."/>
            <person name="Hibbett D."/>
            <person name="Martinez A.T."/>
            <person name="Grigoriev I.V."/>
        </authorList>
    </citation>
    <scope>NUCLEOTIDE SEQUENCE</scope>
    <source>
        <strain evidence="2">CBS 247.69</strain>
    </source>
</reference>
<evidence type="ECO:0000256" key="1">
    <source>
        <dbReference type="SAM" id="Phobius"/>
    </source>
</evidence>